<feature type="compositionally biased region" description="Basic and acidic residues" evidence="1">
    <location>
        <begin position="165"/>
        <end position="176"/>
    </location>
</feature>
<feature type="region of interest" description="Disordered" evidence="1">
    <location>
        <begin position="128"/>
        <end position="176"/>
    </location>
</feature>
<name>A0A182R029_9DIPT</name>
<dbReference type="EMBL" id="AXCN02000839">
    <property type="status" value="NOT_ANNOTATED_CDS"/>
    <property type="molecule type" value="Genomic_DNA"/>
</dbReference>
<dbReference type="EnsemblMetazoa" id="AFAF020297-RA">
    <property type="protein sequence ID" value="AFAF020297-PA"/>
    <property type="gene ID" value="AFAF020297"/>
</dbReference>
<evidence type="ECO:0000313" key="3">
    <source>
        <dbReference type="Proteomes" id="UP000075886"/>
    </source>
</evidence>
<accession>A0A182R029</accession>
<feature type="compositionally biased region" description="Acidic residues" evidence="1">
    <location>
        <begin position="143"/>
        <end position="154"/>
    </location>
</feature>
<dbReference type="VEuPathDB" id="VectorBase:AFAF020297"/>
<proteinExistence type="predicted"/>
<dbReference type="AlphaFoldDB" id="A0A182R029"/>
<evidence type="ECO:0000313" key="2">
    <source>
        <dbReference type="EnsemblMetazoa" id="AFAF020297-PA"/>
    </source>
</evidence>
<organism evidence="2 3">
    <name type="scientific">Anopheles farauti</name>
    <dbReference type="NCBI Taxonomy" id="69004"/>
    <lineage>
        <taxon>Eukaryota</taxon>
        <taxon>Metazoa</taxon>
        <taxon>Ecdysozoa</taxon>
        <taxon>Arthropoda</taxon>
        <taxon>Hexapoda</taxon>
        <taxon>Insecta</taxon>
        <taxon>Pterygota</taxon>
        <taxon>Neoptera</taxon>
        <taxon>Endopterygota</taxon>
        <taxon>Diptera</taxon>
        <taxon>Nematocera</taxon>
        <taxon>Culicoidea</taxon>
        <taxon>Culicidae</taxon>
        <taxon>Anophelinae</taxon>
        <taxon>Anopheles</taxon>
    </lineage>
</organism>
<keyword evidence="3" id="KW-1185">Reference proteome</keyword>
<reference evidence="2" key="2">
    <citation type="submission" date="2020-05" db="UniProtKB">
        <authorList>
            <consortium name="EnsemblMetazoa"/>
        </authorList>
    </citation>
    <scope>IDENTIFICATION</scope>
    <source>
        <strain evidence="2">FAR1</strain>
    </source>
</reference>
<sequence length="176" mass="19873">MALLRQFSGVVNRSGSLTKAITYPALNGRYGVHPVHLRLLSTLTTGTRRHGAIVATDGEHASLLLSSSWQDANRQRERGYKNFGHQEEKEPWITRLFYIFLCTVMVGACLDWKKLKAAIGWPKVDADAGVEMGKNSDTQQQLEQEEEEDPDGELDAQGKKKSRKEKIGFRDRKVMQ</sequence>
<protein>
    <submittedName>
        <fullName evidence="2">Uncharacterized protein</fullName>
    </submittedName>
</protein>
<dbReference type="Proteomes" id="UP000075886">
    <property type="component" value="Unassembled WGS sequence"/>
</dbReference>
<evidence type="ECO:0000256" key="1">
    <source>
        <dbReference type="SAM" id="MobiDB-lite"/>
    </source>
</evidence>
<reference evidence="3" key="1">
    <citation type="submission" date="2014-01" db="EMBL/GenBank/DDBJ databases">
        <title>The Genome Sequence of Anopheles farauti FAR1 (V2).</title>
        <authorList>
            <consortium name="The Broad Institute Genomics Platform"/>
            <person name="Neafsey D.E."/>
            <person name="Besansky N."/>
            <person name="Howell P."/>
            <person name="Walton C."/>
            <person name="Young S.K."/>
            <person name="Zeng Q."/>
            <person name="Gargeya S."/>
            <person name="Fitzgerald M."/>
            <person name="Haas B."/>
            <person name="Abouelleil A."/>
            <person name="Allen A.W."/>
            <person name="Alvarado L."/>
            <person name="Arachchi H.M."/>
            <person name="Berlin A.M."/>
            <person name="Chapman S.B."/>
            <person name="Gainer-Dewar J."/>
            <person name="Goldberg J."/>
            <person name="Griggs A."/>
            <person name="Gujja S."/>
            <person name="Hansen M."/>
            <person name="Howarth C."/>
            <person name="Imamovic A."/>
            <person name="Ireland A."/>
            <person name="Larimer J."/>
            <person name="McCowan C."/>
            <person name="Murphy C."/>
            <person name="Pearson M."/>
            <person name="Poon T.W."/>
            <person name="Priest M."/>
            <person name="Roberts A."/>
            <person name="Saif S."/>
            <person name="Shea T."/>
            <person name="Sisk P."/>
            <person name="Sykes S."/>
            <person name="Wortman J."/>
            <person name="Nusbaum C."/>
            <person name="Birren B."/>
        </authorList>
    </citation>
    <scope>NUCLEOTIDE SEQUENCE [LARGE SCALE GENOMIC DNA]</scope>
    <source>
        <strain evidence="3">FAR1</strain>
    </source>
</reference>
<dbReference type="STRING" id="69004.A0A182R029"/>